<organism evidence="2 3">
    <name type="scientific">Volucribacter psittacicida</name>
    <dbReference type="NCBI Taxonomy" id="203482"/>
    <lineage>
        <taxon>Bacteria</taxon>
        <taxon>Pseudomonadati</taxon>
        <taxon>Pseudomonadota</taxon>
        <taxon>Gammaproteobacteria</taxon>
        <taxon>Pasteurellales</taxon>
        <taxon>Pasteurellaceae</taxon>
        <taxon>Volucribacter</taxon>
    </lineage>
</organism>
<dbReference type="Proteomes" id="UP000294702">
    <property type="component" value="Unassembled WGS sequence"/>
</dbReference>
<evidence type="ECO:0000313" key="3">
    <source>
        <dbReference type="Proteomes" id="UP000294702"/>
    </source>
</evidence>
<dbReference type="NCBIfam" id="TIGR01641">
    <property type="entry name" value="phageSPP1_gp7"/>
    <property type="match status" value="1"/>
</dbReference>
<dbReference type="EMBL" id="SMFT01000004">
    <property type="protein sequence ID" value="TCJ96155.1"/>
    <property type="molecule type" value="Genomic_DNA"/>
</dbReference>
<sequence>MRKSELEGKPLIVSESIGNEYGKVIKATIKLLHRDLMQGIDRIYITYAQDNDSSDQKGNGISQLKILFNKLLRKYTPIFSFLAKNATERMINRVLKNSSSTLKLSLRDISQDLAIKTDFMTEKLNSITKAVTIESVSLIKTIPSQYLNEVQSIVMNSITTGKGFHDLKKSLDRYYGKNARKAELVALDQTRKAYRNIQAEKLKKLGVRKFKWLHTGGSNEPRKLHMDLNGKVFSFDNPPYIGEMYGEKVYGLPGQLPNCRCSMKPVIDFEDE</sequence>
<reference evidence="2 3" key="1">
    <citation type="submission" date="2019-03" db="EMBL/GenBank/DDBJ databases">
        <title>Genomic Encyclopedia of Type Strains, Phase IV (KMG-IV): sequencing the most valuable type-strain genomes for metagenomic binning, comparative biology and taxonomic classification.</title>
        <authorList>
            <person name="Goeker M."/>
        </authorList>
    </citation>
    <scope>NUCLEOTIDE SEQUENCE [LARGE SCALE GENOMIC DNA]</scope>
    <source>
        <strain evidence="2 3">DSM 15534</strain>
    </source>
</reference>
<dbReference type="InterPro" id="IPR006528">
    <property type="entry name" value="Phage_head_morphogenesis_dom"/>
</dbReference>
<dbReference type="AlphaFoldDB" id="A0A4V2PB56"/>
<comment type="caution">
    <text evidence="2">The sequence shown here is derived from an EMBL/GenBank/DDBJ whole genome shotgun (WGS) entry which is preliminary data.</text>
</comment>
<accession>A0A4V2PB56</accession>
<dbReference type="Pfam" id="PF04233">
    <property type="entry name" value="Phage_Mu_F"/>
    <property type="match status" value="1"/>
</dbReference>
<name>A0A4V2PB56_9PAST</name>
<evidence type="ECO:0000313" key="2">
    <source>
        <dbReference type="EMBL" id="TCJ96155.1"/>
    </source>
</evidence>
<protein>
    <submittedName>
        <fullName evidence="2">SPP1 gp7 family putative phage head morphogenesis protein</fullName>
    </submittedName>
</protein>
<evidence type="ECO:0000259" key="1">
    <source>
        <dbReference type="Pfam" id="PF04233"/>
    </source>
</evidence>
<keyword evidence="3" id="KW-1185">Reference proteome</keyword>
<dbReference type="RefSeq" id="WP_243646011.1">
    <property type="nucleotide sequence ID" value="NZ_SMFT01000004.1"/>
</dbReference>
<feature type="domain" description="Phage head morphogenesis" evidence="1">
    <location>
        <begin position="149"/>
        <end position="263"/>
    </location>
</feature>
<gene>
    <name evidence="2" type="ORF">EV694_1707</name>
</gene>
<proteinExistence type="predicted"/>